<feature type="compositionally biased region" description="Low complexity" evidence="1">
    <location>
        <begin position="883"/>
        <end position="892"/>
    </location>
</feature>
<dbReference type="EMBL" id="JAUHHV010000001">
    <property type="protein sequence ID" value="KAK1436924.1"/>
    <property type="molecule type" value="Genomic_DNA"/>
</dbReference>
<gene>
    <name evidence="4" type="ORF">QVD17_02708</name>
</gene>
<feature type="region of interest" description="Disordered" evidence="1">
    <location>
        <begin position="922"/>
        <end position="956"/>
    </location>
</feature>
<feature type="domain" description="Spt20-like SEP" evidence="2">
    <location>
        <begin position="19"/>
        <end position="161"/>
    </location>
</feature>
<accession>A0AAD8P933</accession>
<dbReference type="Pfam" id="PF20474">
    <property type="entry name" value="PHL"/>
    <property type="match status" value="1"/>
</dbReference>
<dbReference type="InterPro" id="IPR046468">
    <property type="entry name" value="Spt20-like_SEP"/>
</dbReference>
<evidence type="ECO:0000313" key="4">
    <source>
        <dbReference type="EMBL" id="KAK1436924.1"/>
    </source>
</evidence>
<evidence type="ECO:0000313" key="5">
    <source>
        <dbReference type="Proteomes" id="UP001229421"/>
    </source>
</evidence>
<feature type="domain" description="PHL" evidence="3">
    <location>
        <begin position="520"/>
        <end position="670"/>
    </location>
</feature>
<feature type="region of interest" description="Disordered" evidence="1">
    <location>
        <begin position="817"/>
        <end position="892"/>
    </location>
</feature>
<keyword evidence="5" id="KW-1185">Reference proteome</keyword>
<dbReference type="PANTHER" id="PTHR13526:SF8">
    <property type="entry name" value="TRANSCRIPTION FACTOR SPT20 HOMOLOG"/>
    <property type="match status" value="1"/>
</dbReference>
<evidence type="ECO:0000259" key="3">
    <source>
        <dbReference type="Pfam" id="PF20474"/>
    </source>
</evidence>
<dbReference type="PANTHER" id="PTHR13526">
    <property type="entry name" value="TRANSCRIPTION FACTOR SPT20 HOMOLOG"/>
    <property type="match status" value="1"/>
</dbReference>
<proteinExistence type="predicted"/>
<comment type="caution">
    <text evidence="4">The sequence shown here is derived from an EMBL/GenBank/DDBJ whole genome shotgun (WGS) entry which is preliminary data.</text>
</comment>
<dbReference type="AlphaFoldDB" id="A0AAD8P933"/>
<feature type="region of interest" description="Disordered" evidence="1">
    <location>
        <begin position="306"/>
        <end position="342"/>
    </location>
</feature>
<protein>
    <submittedName>
        <fullName evidence="4">Uncharacterized protein</fullName>
    </submittedName>
</protein>
<dbReference type="InterPro" id="IPR021950">
    <property type="entry name" value="Spt20"/>
</dbReference>
<reference evidence="4" key="1">
    <citation type="journal article" date="2023" name="bioRxiv">
        <title>Improved chromosome-level genome assembly for marigold (Tagetes erecta).</title>
        <authorList>
            <person name="Jiang F."/>
            <person name="Yuan L."/>
            <person name="Wang S."/>
            <person name="Wang H."/>
            <person name="Xu D."/>
            <person name="Wang A."/>
            <person name="Fan W."/>
        </authorList>
    </citation>
    <scope>NUCLEOTIDE SEQUENCE</scope>
    <source>
        <strain evidence="4">WSJ</strain>
        <tissue evidence="4">Leaf</tissue>
    </source>
</reference>
<name>A0AAD8P933_TARER</name>
<dbReference type="GO" id="GO:0000124">
    <property type="term" value="C:SAGA complex"/>
    <property type="evidence" value="ECO:0007669"/>
    <property type="project" value="InterPro"/>
</dbReference>
<evidence type="ECO:0000256" key="1">
    <source>
        <dbReference type="SAM" id="MobiDB-lite"/>
    </source>
</evidence>
<dbReference type="InterPro" id="IPR046467">
    <property type="entry name" value="PHL_dom"/>
</dbReference>
<dbReference type="Proteomes" id="UP001229421">
    <property type="component" value="Unassembled WGS sequence"/>
</dbReference>
<organism evidence="4 5">
    <name type="scientific">Tagetes erecta</name>
    <name type="common">African marigold</name>
    <dbReference type="NCBI Taxonomy" id="13708"/>
    <lineage>
        <taxon>Eukaryota</taxon>
        <taxon>Viridiplantae</taxon>
        <taxon>Streptophyta</taxon>
        <taxon>Embryophyta</taxon>
        <taxon>Tracheophyta</taxon>
        <taxon>Spermatophyta</taxon>
        <taxon>Magnoliopsida</taxon>
        <taxon>eudicotyledons</taxon>
        <taxon>Gunneridae</taxon>
        <taxon>Pentapetalae</taxon>
        <taxon>asterids</taxon>
        <taxon>campanulids</taxon>
        <taxon>Asterales</taxon>
        <taxon>Asteraceae</taxon>
        <taxon>Asteroideae</taxon>
        <taxon>Heliantheae alliance</taxon>
        <taxon>Tageteae</taxon>
        <taxon>Tagetes</taxon>
    </lineage>
</organism>
<dbReference type="GO" id="GO:0006357">
    <property type="term" value="P:regulation of transcription by RNA polymerase II"/>
    <property type="evidence" value="ECO:0007669"/>
    <property type="project" value="TreeGrafter"/>
</dbReference>
<dbReference type="GO" id="GO:0003712">
    <property type="term" value="F:transcription coregulator activity"/>
    <property type="evidence" value="ECO:0007669"/>
    <property type="project" value="InterPro"/>
</dbReference>
<dbReference type="Pfam" id="PF12090">
    <property type="entry name" value="Spt20_SEP"/>
    <property type="match status" value="1"/>
</dbReference>
<sequence length="956" mass="105679">MVDVTEGDCSVAKNYDAAEVSFILNIFPNGYSIVNPSEDERGVLHPYDRRSESLITAIECGHLPVDFLDGIHCKYINGTVLCEVRDYRRKSCVSAVDNSLTAAVPSVIRVSLKMSLDNVAKDIPRIAENTWDYGDLLEAESRILYALQPKLCLDPTPNLDRLCKEPTSVKLNLDIRGKRLERLRQGFTPENSASGLRDSREVMARPHLGNQVVRNFGQSNMIATEFKNHAPESSSMRVGNSIWMTGQPDFVNQIEKNVGKSIMIAAGPKNHAPDTNISSVSHQSSHQVGAGNLLSMHIHATDINSSSVMSSVNDKRGNHRQVPSMGNSNKRGRSTHAGRDGNQHIDSINACAYRLKHTQLQQPPTIQQINDLIFNQYNVEQETVKTGKINNFDPNSRVPQQFTRYNFHKAPWNNMDPNLESSTIGKEFSSGSGGLQFGASATSVPVIGETRSLTFNADESMQQAQMAANWRSNTQQMSPVISGSGSSSSVGNMIGPFTVSSTMDSSMQDRFFKIQMLTARFKLNRKENKIDEYKPTKTFPTQQLKDALFNDDIFEDRTCEMPLSKSLMGGNINTCKTRVLNFVQNEPLLPENGLLVIPKVHTRMILSERQSDGTVVMHHGELDGVDYLADEHLLPTLPNTHMADLLAAQFCILMFHEGYQQAGDHLKPKPISMVQSTGGQQNTTTEDFNNWLQKILESDPSKSNFEIATLIYEAAVPIGEARRHNMHPQRIVSFPGVSTTRMHPHMVNTRESQLQNQFLHQRELTQIRRGMMMRPDSTGHGNGGNNYNGIGFVGLGMGGDRHAGAGVVSPMSQNPMAKKQKMGQNNTNGSGGLVGQSSNCAKRQIHPGSGSGSVPSDVSMLGFGTGVNRVNDMNRMPRSVTAPPNLLSLNPNQNQNQIRYINQQQQFQLYEPTSQSQAVLFPSQQAGSPSSSIRRPRARPPPANSLSPQNLDFTRK</sequence>
<evidence type="ECO:0000259" key="2">
    <source>
        <dbReference type="Pfam" id="PF12090"/>
    </source>
</evidence>